<evidence type="ECO:0000313" key="1">
    <source>
        <dbReference type="EMBL" id="KAI9266844.1"/>
    </source>
</evidence>
<comment type="caution">
    <text evidence="1">The sequence shown here is derived from an EMBL/GenBank/DDBJ whole genome shotgun (WGS) entry which is preliminary data.</text>
</comment>
<accession>A0AAD5PFG1</accession>
<protein>
    <submittedName>
        <fullName evidence="1">Uncharacterized protein</fullName>
    </submittedName>
</protein>
<name>A0AAD5PFG1_9FUNG</name>
<dbReference type="EMBL" id="JAIXMP010000010">
    <property type="protein sequence ID" value="KAI9266844.1"/>
    <property type="molecule type" value="Genomic_DNA"/>
</dbReference>
<keyword evidence="2" id="KW-1185">Reference proteome</keyword>
<evidence type="ECO:0000313" key="2">
    <source>
        <dbReference type="Proteomes" id="UP001209540"/>
    </source>
</evidence>
<dbReference type="AlphaFoldDB" id="A0AAD5PFG1"/>
<organism evidence="1 2">
    <name type="scientific">Phascolomyces articulosus</name>
    <dbReference type="NCBI Taxonomy" id="60185"/>
    <lineage>
        <taxon>Eukaryota</taxon>
        <taxon>Fungi</taxon>
        <taxon>Fungi incertae sedis</taxon>
        <taxon>Mucoromycota</taxon>
        <taxon>Mucoromycotina</taxon>
        <taxon>Mucoromycetes</taxon>
        <taxon>Mucorales</taxon>
        <taxon>Lichtheimiaceae</taxon>
        <taxon>Phascolomyces</taxon>
    </lineage>
</organism>
<dbReference type="Proteomes" id="UP001209540">
    <property type="component" value="Unassembled WGS sequence"/>
</dbReference>
<sequence>MSSIKNGKAIQSRYLNFFSIPCTIQPGRRYIIKKMFGSSRSNETHDLDLIEDLLVETKRTLKYTENDYFRIIWSRLIELAINNKSIRIKSTESKEKLISNDNNITGFKIDPYVEIDVNENGNDVMSMEVAKEDQGTKVIKGIAQNERYCLDQFKYLQLIDFRKTIEYLLAMKIFEHSHIFAQLDYITQKHYLKILTFAVARIVEADNNTKKMMRGLTNAEKYRLRRDVVLYNILNPFLFSQVVIFIDAHGIIRLLIFLTTYSLINYDRFSKEIVYEVNIS</sequence>
<reference evidence="1" key="2">
    <citation type="submission" date="2023-02" db="EMBL/GenBank/DDBJ databases">
        <authorList>
            <consortium name="DOE Joint Genome Institute"/>
            <person name="Mondo S.J."/>
            <person name="Chang Y."/>
            <person name="Wang Y."/>
            <person name="Ahrendt S."/>
            <person name="Andreopoulos W."/>
            <person name="Barry K."/>
            <person name="Beard J."/>
            <person name="Benny G.L."/>
            <person name="Blankenship S."/>
            <person name="Bonito G."/>
            <person name="Cuomo C."/>
            <person name="Desiro A."/>
            <person name="Gervers K.A."/>
            <person name="Hundley H."/>
            <person name="Kuo A."/>
            <person name="LaButti K."/>
            <person name="Lang B.F."/>
            <person name="Lipzen A."/>
            <person name="O'Donnell K."/>
            <person name="Pangilinan J."/>
            <person name="Reynolds N."/>
            <person name="Sandor L."/>
            <person name="Smith M.W."/>
            <person name="Tsang A."/>
            <person name="Grigoriev I.V."/>
            <person name="Stajich J.E."/>
            <person name="Spatafora J.W."/>
        </authorList>
    </citation>
    <scope>NUCLEOTIDE SEQUENCE</scope>
    <source>
        <strain evidence="1">RSA 2281</strain>
    </source>
</reference>
<reference evidence="1" key="1">
    <citation type="journal article" date="2022" name="IScience">
        <title>Evolution of zygomycete secretomes and the origins of terrestrial fungal ecologies.</title>
        <authorList>
            <person name="Chang Y."/>
            <person name="Wang Y."/>
            <person name="Mondo S."/>
            <person name="Ahrendt S."/>
            <person name="Andreopoulos W."/>
            <person name="Barry K."/>
            <person name="Beard J."/>
            <person name="Benny G.L."/>
            <person name="Blankenship S."/>
            <person name="Bonito G."/>
            <person name="Cuomo C."/>
            <person name="Desiro A."/>
            <person name="Gervers K.A."/>
            <person name="Hundley H."/>
            <person name="Kuo A."/>
            <person name="LaButti K."/>
            <person name="Lang B.F."/>
            <person name="Lipzen A."/>
            <person name="O'Donnell K."/>
            <person name="Pangilinan J."/>
            <person name="Reynolds N."/>
            <person name="Sandor L."/>
            <person name="Smith M.E."/>
            <person name="Tsang A."/>
            <person name="Grigoriev I.V."/>
            <person name="Stajich J.E."/>
            <person name="Spatafora J.W."/>
        </authorList>
    </citation>
    <scope>NUCLEOTIDE SEQUENCE</scope>
    <source>
        <strain evidence="1">RSA 2281</strain>
    </source>
</reference>
<proteinExistence type="predicted"/>
<gene>
    <name evidence="1" type="ORF">BDA99DRAFT_536251</name>
</gene>